<dbReference type="Pfam" id="PF08501">
    <property type="entry name" value="Shikimate_dh_N"/>
    <property type="match status" value="1"/>
</dbReference>
<protein>
    <submittedName>
        <fullName evidence="5">Shikimate dehydrogenase</fullName>
    </submittedName>
</protein>
<reference evidence="5" key="1">
    <citation type="submission" date="2023-07" db="EMBL/GenBank/DDBJ databases">
        <title>The genome sequence of Rhodocytophaga aerolata KACC 12507.</title>
        <authorList>
            <person name="Zhang X."/>
        </authorList>
    </citation>
    <scope>NUCLEOTIDE SEQUENCE</scope>
    <source>
        <strain evidence="5">KACC 12507</strain>
    </source>
</reference>
<dbReference type="PANTHER" id="PTHR21089">
    <property type="entry name" value="SHIKIMATE DEHYDROGENASE"/>
    <property type="match status" value="1"/>
</dbReference>
<comment type="pathway">
    <text evidence="1">Metabolic intermediate biosynthesis; chorismate biosynthesis; chorismate from D-erythrose 4-phosphate and phosphoenolpyruvate: step 4/7.</text>
</comment>
<keyword evidence="3" id="KW-0057">Aromatic amino acid biosynthesis</keyword>
<evidence type="ECO:0000313" key="5">
    <source>
        <dbReference type="EMBL" id="MDO1445596.1"/>
    </source>
</evidence>
<dbReference type="SUPFAM" id="SSF51735">
    <property type="entry name" value="NAD(P)-binding Rossmann-fold domains"/>
    <property type="match status" value="1"/>
</dbReference>
<sequence length="254" mass="28361">MNVFGLIGYPLTHSFSKKYFTGKFLQEGITDTVYELFPLPEIELLPKLIASQPNLRGLNVTIPHKQIVLPYLTRIDPAAEKIGAVNVIKIAADGTTTGYNSDYFGFKETLTDWFIRIHGTNGRATLEQTKALILGTGGASKAVKTALDDLQIESLFVSRTPASGQLAYDSLDEKVLQEYRLLINTTPLGTSPAIETFPPIPYQFLTPANYLYDLVYNPEETTFMKKGKERNAQVLNGLPMLYSQAEKSWEIWNS</sequence>
<evidence type="ECO:0000259" key="4">
    <source>
        <dbReference type="Pfam" id="PF08501"/>
    </source>
</evidence>
<dbReference type="EMBL" id="JAUKPO010000002">
    <property type="protein sequence ID" value="MDO1445596.1"/>
    <property type="molecule type" value="Genomic_DNA"/>
</dbReference>
<accession>A0ABT8R0I4</accession>
<keyword evidence="3" id="KW-0028">Amino-acid biosynthesis</keyword>
<dbReference type="InterPro" id="IPR022893">
    <property type="entry name" value="Shikimate_DH_fam"/>
</dbReference>
<dbReference type="RefSeq" id="WP_302036399.1">
    <property type="nucleotide sequence ID" value="NZ_JAUKPO010000002.1"/>
</dbReference>
<name>A0ABT8R0I4_9BACT</name>
<evidence type="ECO:0000256" key="3">
    <source>
        <dbReference type="ARBA" id="ARBA00023141"/>
    </source>
</evidence>
<dbReference type="InterPro" id="IPR036291">
    <property type="entry name" value="NAD(P)-bd_dom_sf"/>
</dbReference>
<keyword evidence="6" id="KW-1185">Reference proteome</keyword>
<dbReference type="CDD" id="cd01065">
    <property type="entry name" value="NAD_bind_Shikimate_DH"/>
    <property type="match status" value="1"/>
</dbReference>
<evidence type="ECO:0000256" key="2">
    <source>
        <dbReference type="ARBA" id="ARBA00023002"/>
    </source>
</evidence>
<keyword evidence="2" id="KW-0560">Oxidoreductase</keyword>
<dbReference type="Gene3D" id="3.40.50.10860">
    <property type="entry name" value="Leucine Dehydrogenase, chain A, domain 1"/>
    <property type="match status" value="1"/>
</dbReference>
<dbReference type="Proteomes" id="UP001168528">
    <property type="component" value="Unassembled WGS sequence"/>
</dbReference>
<comment type="caution">
    <text evidence="5">The sequence shown here is derived from an EMBL/GenBank/DDBJ whole genome shotgun (WGS) entry which is preliminary data.</text>
</comment>
<proteinExistence type="predicted"/>
<dbReference type="InterPro" id="IPR046346">
    <property type="entry name" value="Aminoacid_DH-like_N_sf"/>
</dbReference>
<gene>
    <name evidence="5" type="ORF">Q0590_05015</name>
</gene>
<evidence type="ECO:0000313" key="6">
    <source>
        <dbReference type="Proteomes" id="UP001168528"/>
    </source>
</evidence>
<dbReference type="PANTHER" id="PTHR21089:SF1">
    <property type="entry name" value="BIFUNCTIONAL 3-DEHYDROQUINATE DEHYDRATASE_SHIKIMATE DEHYDROGENASE, CHLOROPLASTIC"/>
    <property type="match status" value="1"/>
</dbReference>
<organism evidence="5 6">
    <name type="scientific">Rhodocytophaga aerolata</name>
    <dbReference type="NCBI Taxonomy" id="455078"/>
    <lineage>
        <taxon>Bacteria</taxon>
        <taxon>Pseudomonadati</taxon>
        <taxon>Bacteroidota</taxon>
        <taxon>Cytophagia</taxon>
        <taxon>Cytophagales</taxon>
        <taxon>Rhodocytophagaceae</taxon>
        <taxon>Rhodocytophaga</taxon>
    </lineage>
</organism>
<dbReference type="Gene3D" id="3.40.50.720">
    <property type="entry name" value="NAD(P)-binding Rossmann-like Domain"/>
    <property type="match status" value="1"/>
</dbReference>
<dbReference type="SUPFAM" id="SSF53223">
    <property type="entry name" value="Aminoacid dehydrogenase-like, N-terminal domain"/>
    <property type="match status" value="1"/>
</dbReference>
<dbReference type="InterPro" id="IPR013708">
    <property type="entry name" value="Shikimate_DH-bd_N"/>
</dbReference>
<feature type="domain" description="Shikimate dehydrogenase substrate binding N-terminal" evidence="4">
    <location>
        <begin position="6"/>
        <end position="88"/>
    </location>
</feature>
<evidence type="ECO:0000256" key="1">
    <source>
        <dbReference type="ARBA" id="ARBA00004871"/>
    </source>
</evidence>